<dbReference type="Proteomes" id="UP000010408">
    <property type="component" value="Unassembled WGS sequence"/>
</dbReference>
<evidence type="ECO:0000313" key="8">
    <source>
        <dbReference type="Proteomes" id="UP000010408"/>
    </source>
</evidence>
<dbReference type="InterPro" id="IPR006260">
    <property type="entry name" value="TonB/TolA_C"/>
</dbReference>
<protein>
    <submittedName>
        <fullName evidence="7">TonB family domain protein</fullName>
    </submittedName>
</protein>
<keyword evidence="2 6" id="KW-0812">Transmembrane</keyword>
<organism evidence="7 8">
    <name type="scientific">Porphyromonas catoniae F0037</name>
    <dbReference type="NCBI Taxonomy" id="1127696"/>
    <lineage>
        <taxon>Bacteria</taxon>
        <taxon>Pseudomonadati</taxon>
        <taxon>Bacteroidota</taxon>
        <taxon>Bacteroidia</taxon>
        <taxon>Bacteroidales</taxon>
        <taxon>Porphyromonadaceae</taxon>
        <taxon>Porphyromonas</taxon>
    </lineage>
</organism>
<proteinExistence type="predicted"/>
<dbReference type="HOGENOM" id="CLU_085357_0_0_10"/>
<dbReference type="GO" id="GO:0016020">
    <property type="term" value="C:membrane"/>
    <property type="evidence" value="ECO:0007669"/>
    <property type="project" value="UniProtKB-SubCell"/>
</dbReference>
<name>L1N9T8_9PORP</name>
<evidence type="ECO:0000256" key="6">
    <source>
        <dbReference type="SAM" id="Phobius"/>
    </source>
</evidence>
<dbReference type="NCBIfam" id="TIGR01352">
    <property type="entry name" value="tonB_Cterm"/>
    <property type="match status" value="1"/>
</dbReference>
<feature type="compositionally biased region" description="Basic and acidic residues" evidence="5">
    <location>
        <begin position="121"/>
        <end position="157"/>
    </location>
</feature>
<evidence type="ECO:0000256" key="5">
    <source>
        <dbReference type="SAM" id="MobiDB-lite"/>
    </source>
</evidence>
<gene>
    <name evidence="7" type="ORF">HMPREF9134_01860</name>
</gene>
<dbReference type="AlphaFoldDB" id="L1N9T8"/>
<feature type="transmembrane region" description="Helical" evidence="6">
    <location>
        <begin position="12"/>
        <end position="34"/>
    </location>
</feature>
<dbReference type="eggNOG" id="COG0810">
    <property type="taxonomic scope" value="Bacteria"/>
</dbReference>
<dbReference type="SUPFAM" id="SSF74653">
    <property type="entry name" value="TolA/TonB C-terminal domain"/>
    <property type="match status" value="1"/>
</dbReference>
<dbReference type="STRING" id="1127696.HMPREF9134_01860"/>
<feature type="region of interest" description="Disordered" evidence="5">
    <location>
        <begin position="60"/>
        <end position="193"/>
    </location>
</feature>
<dbReference type="EMBL" id="AMEQ01000044">
    <property type="protein sequence ID" value="EKX99951.1"/>
    <property type="molecule type" value="Genomic_DNA"/>
</dbReference>
<feature type="compositionally biased region" description="Pro residues" evidence="5">
    <location>
        <begin position="82"/>
        <end position="102"/>
    </location>
</feature>
<evidence type="ECO:0000313" key="7">
    <source>
        <dbReference type="EMBL" id="EKX99951.1"/>
    </source>
</evidence>
<keyword evidence="4 6" id="KW-0472">Membrane</keyword>
<evidence type="ECO:0000256" key="3">
    <source>
        <dbReference type="ARBA" id="ARBA00022989"/>
    </source>
</evidence>
<feature type="compositionally biased region" description="Polar residues" evidence="5">
    <location>
        <begin position="105"/>
        <end position="119"/>
    </location>
</feature>
<keyword evidence="3 6" id="KW-1133">Transmembrane helix</keyword>
<evidence type="ECO:0000256" key="1">
    <source>
        <dbReference type="ARBA" id="ARBA00004167"/>
    </source>
</evidence>
<evidence type="ECO:0000256" key="2">
    <source>
        <dbReference type="ARBA" id="ARBA00022692"/>
    </source>
</evidence>
<feature type="compositionally biased region" description="Polar residues" evidence="5">
    <location>
        <begin position="67"/>
        <end position="77"/>
    </location>
</feature>
<dbReference type="RefSeq" id="WP_005468211.1">
    <property type="nucleotide sequence ID" value="NZ_KB291037.1"/>
</dbReference>
<feature type="compositionally biased region" description="Low complexity" evidence="5">
    <location>
        <begin position="162"/>
        <end position="187"/>
    </location>
</feature>
<dbReference type="PATRIC" id="fig|1127696.3.peg.1692"/>
<accession>L1N9T8</accession>
<reference evidence="7 8" key="1">
    <citation type="submission" date="2012-05" db="EMBL/GenBank/DDBJ databases">
        <authorList>
            <person name="Weinstock G."/>
            <person name="Sodergren E."/>
            <person name="Lobos E.A."/>
            <person name="Fulton L."/>
            <person name="Fulton R."/>
            <person name="Courtney L."/>
            <person name="Fronick C."/>
            <person name="O'Laughlin M."/>
            <person name="Godfrey J."/>
            <person name="Wilson R.M."/>
            <person name="Miner T."/>
            <person name="Farmer C."/>
            <person name="Delehaunty K."/>
            <person name="Cordes M."/>
            <person name="Minx P."/>
            <person name="Tomlinson C."/>
            <person name="Chen J."/>
            <person name="Wollam A."/>
            <person name="Pepin K.H."/>
            <person name="Bhonagiri V."/>
            <person name="Zhang X."/>
            <person name="Suruliraj S."/>
            <person name="Warren W."/>
            <person name="Mitreva M."/>
            <person name="Mardis E.R."/>
            <person name="Wilson R.K."/>
        </authorList>
    </citation>
    <scope>NUCLEOTIDE SEQUENCE [LARGE SCALE GENOMIC DNA]</scope>
    <source>
        <strain evidence="7 8">F0037</strain>
    </source>
</reference>
<comment type="caution">
    <text evidence="7">The sequence shown here is derived from an EMBL/GenBank/DDBJ whole genome shotgun (WGS) entry which is preliminary data.</text>
</comment>
<sequence length="284" mass="29926">MRLSEASLYQRRALALAIALTLHIALLLLLWSLYLRAPHTQSKPVEVLVAVNVGNVEQASGAIEPGGTQSEDPQSTRVEAPHPTPPVPPTPIPTPIPTPRPKAPSRTSSQPLQTQNIEQSMRIEETRRAEAEAKARAEAERRAREEAARREAQRQEIGHSVAGAFGRQSGAAGSQGTASSGTGNQGNPNGSAGSYALTGRTIVSNGGVLARPSTNRAIDGVVRVRIIVDGSGRVIQATVAQGTNIADTSVRNAALSAARATRFNAVAGADDQEGLITYRFKIQS</sequence>
<comment type="subcellular location">
    <subcellularLocation>
        <location evidence="1">Membrane</location>
        <topology evidence="1">Single-pass membrane protein</topology>
    </subcellularLocation>
</comment>
<evidence type="ECO:0000256" key="4">
    <source>
        <dbReference type="ARBA" id="ARBA00023136"/>
    </source>
</evidence>